<name>A0A6L2NQB4_TANCI</name>
<organism evidence="2">
    <name type="scientific">Tanacetum cinerariifolium</name>
    <name type="common">Dalmatian daisy</name>
    <name type="synonym">Chrysanthemum cinerariifolium</name>
    <dbReference type="NCBI Taxonomy" id="118510"/>
    <lineage>
        <taxon>Eukaryota</taxon>
        <taxon>Viridiplantae</taxon>
        <taxon>Streptophyta</taxon>
        <taxon>Embryophyta</taxon>
        <taxon>Tracheophyta</taxon>
        <taxon>Spermatophyta</taxon>
        <taxon>Magnoliopsida</taxon>
        <taxon>eudicotyledons</taxon>
        <taxon>Gunneridae</taxon>
        <taxon>Pentapetalae</taxon>
        <taxon>asterids</taxon>
        <taxon>campanulids</taxon>
        <taxon>Asterales</taxon>
        <taxon>Asteraceae</taxon>
        <taxon>Asteroideae</taxon>
        <taxon>Anthemideae</taxon>
        <taxon>Anthemidinae</taxon>
        <taxon>Tanacetum</taxon>
    </lineage>
</organism>
<evidence type="ECO:0000313" key="2">
    <source>
        <dbReference type="EMBL" id="GEU88363.1"/>
    </source>
</evidence>
<dbReference type="Pfam" id="PF10551">
    <property type="entry name" value="MULE"/>
    <property type="match status" value="1"/>
</dbReference>
<gene>
    <name evidence="2" type="ORF">Tci_060341</name>
</gene>
<sequence>MSQLQHLQPYGIQPQHENKTTCPDVWRTMSGGCHQEKHIKISKGMERRLRDKGGGGNIKVVFRVSFHNPDFRACDHRELRGGWLVVSVLLVVMVLIEELKVKASISAMIVRVPEKDRWCGKAIPLDSVDIFWRTLDVSWSTPLEQEDIQCDDELHIFKETFNKQSSAGKKSLLRRISDIINPTTNLIREPAVKKYSWTSKLEETKKKKFVYPKSQDPGIRSYSTRPFGIDLNMESARHSSYSNYETCAPNLFPDLNEEPARHNDRNCGFRSAVVALGLSEDPWPRIRSDLVLELEANHQNYKVVISLANGGNVGGCTTTFPLWSIPPQSKPYETIVIAHVYGNHFIKAELREGCPLLMTRPLWMTYRSDIYLDGKTPICNEHNHLPAQHMEGHSYARRLSKDEYRLVEDMTKKNVPPRDILSILKAQNENNVSTIKYIHNAQYKIRKALQVGKSPMQVVMSFLHSKGYVHDFSTNDVTNELKALFFVHPTSFKIWRAFPHVLMIDATYKTNKYNMPFVKIVGVTCTGKTFCIAFTFISEAISLDSVDIFWRTLDVSWSAPLEHEDIQCDDELHIFKETFNKQSNGKKSLLRRLDVRGDGNCGFRSVAVALGLSEDQWPRIRSDLANHQNYKYIFGTAGYKQIYKTVRFAGKWMEMPNTGLIIASAYNRVVISLANGGNVGGCTTTFPLWSIPPQLEPYETIVIAHVYGNHFIKAELRECCPLPMTHPLWRTYRSNIASRWEDPYVSHQEAFREHYYSILEFFDLLK</sequence>
<dbReference type="PANTHER" id="PTHR31569">
    <property type="entry name" value="SWIM-TYPE DOMAIN-CONTAINING PROTEIN"/>
    <property type="match status" value="1"/>
</dbReference>
<feature type="domain" description="MULE transposase" evidence="1">
    <location>
        <begin position="501"/>
        <end position="540"/>
    </location>
</feature>
<dbReference type="CDD" id="cd22744">
    <property type="entry name" value="OTU"/>
    <property type="match status" value="1"/>
</dbReference>
<dbReference type="InterPro" id="IPR052579">
    <property type="entry name" value="Zinc_finger_SWIM"/>
</dbReference>
<dbReference type="Gene3D" id="3.90.70.80">
    <property type="match status" value="1"/>
</dbReference>
<dbReference type="InterPro" id="IPR018289">
    <property type="entry name" value="MULE_transposase_dom"/>
</dbReference>
<accession>A0A6L2NQB4</accession>
<evidence type="ECO:0000259" key="1">
    <source>
        <dbReference type="Pfam" id="PF10551"/>
    </source>
</evidence>
<protein>
    <recommendedName>
        <fullName evidence="1">MULE transposase domain-containing protein</fullName>
    </recommendedName>
</protein>
<dbReference type="PANTHER" id="PTHR31569:SF4">
    <property type="entry name" value="SWIM-TYPE DOMAIN-CONTAINING PROTEIN"/>
    <property type="match status" value="1"/>
</dbReference>
<comment type="caution">
    <text evidence="2">The sequence shown here is derived from an EMBL/GenBank/DDBJ whole genome shotgun (WGS) entry which is preliminary data.</text>
</comment>
<reference evidence="2" key="1">
    <citation type="journal article" date="2019" name="Sci. Rep.">
        <title>Draft genome of Tanacetum cinerariifolium, the natural source of mosquito coil.</title>
        <authorList>
            <person name="Yamashiro T."/>
            <person name="Shiraishi A."/>
            <person name="Satake H."/>
            <person name="Nakayama K."/>
        </authorList>
    </citation>
    <scope>NUCLEOTIDE SEQUENCE</scope>
</reference>
<dbReference type="EMBL" id="BKCJ010009734">
    <property type="protein sequence ID" value="GEU88363.1"/>
    <property type="molecule type" value="Genomic_DNA"/>
</dbReference>
<dbReference type="AlphaFoldDB" id="A0A6L2NQB4"/>
<proteinExistence type="predicted"/>